<evidence type="ECO:0000256" key="3">
    <source>
        <dbReference type="SAM" id="MobiDB-lite"/>
    </source>
</evidence>
<gene>
    <name evidence="5" type="ORF">OG563_33040</name>
</gene>
<evidence type="ECO:0000259" key="4">
    <source>
        <dbReference type="PROSITE" id="PS51898"/>
    </source>
</evidence>
<dbReference type="RefSeq" id="WP_329406651.1">
    <property type="nucleotide sequence ID" value="NZ_CP109441.1"/>
</dbReference>
<dbReference type="PROSITE" id="PS51898">
    <property type="entry name" value="TYR_RECOMBINASE"/>
    <property type="match status" value="1"/>
</dbReference>
<keyword evidence="1" id="KW-0238">DNA-binding</keyword>
<dbReference type="SUPFAM" id="SSF56349">
    <property type="entry name" value="DNA breaking-rejoining enzymes"/>
    <property type="match status" value="1"/>
</dbReference>
<keyword evidence="6" id="KW-1185">Reference proteome</keyword>
<name>A0ABZ1YLX4_9NOCA</name>
<dbReference type="InterPro" id="IPR011010">
    <property type="entry name" value="DNA_brk_join_enz"/>
</dbReference>
<dbReference type="Gene3D" id="1.10.443.10">
    <property type="entry name" value="Intergrase catalytic core"/>
    <property type="match status" value="1"/>
</dbReference>
<reference evidence="5" key="1">
    <citation type="submission" date="2022-10" db="EMBL/GenBank/DDBJ databases">
        <title>The complete genomes of actinobacterial strains from the NBC collection.</title>
        <authorList>
            <person name="Joergensen T.S."/>
            <person name="Alvarez Arevalo M."/>
            <person name="Sterndorff E.B."/>
            <person name="Faurdal D."/>
            <person name="Vuksanovic O."/>
            <person name="Mourched A.-S."/>
            <person name="Charusanti P."/>
            <person name="Shaw S."/>
            <person name="Blin K."/>
            <person name="Weber T."/>
        </authorList>
    </citation>
    <scope>NUCLEOTIDE SEQUENCE</scope>
    <source>
        <strain evidence="5">NBC_01482</strain>
    </source>
</reference>
<dbReference type="InterPro" id="IPR013762">
    <property type="entry name" value="Integrase-like_cat_sf"/>
</dbReference>
<evidence type="ECO:0000256" key="2">
    <source>
        <dbReference type="ARBA" id="ARBA00023172"/>
    </source>
</evidence>
<dbReference type="Gene3D" id="1.10.150.130">
    <property type="match status" value="1"/>
</dbReference>
<feature type="region of interest" description="Disordered" evidence="3">
    <location>
        <begin position="1"/>
        <end position="23"/>
    </location>
</feature>
<dbReference type="Proteomes" id="UP001432062">
    <property type="component" value="Chromosome"/>
</dbReference>
<feature type="domain" description="Tyr recombinase" evidence="4">
    <location>
        <begin position="201"/>
        <end position="411"/>
    </location>
</feature>
<sequence>MGGRLPKPIGTFGTPTKPKKQKNGRWRATVRFYGAAGSTQLERIGVTADDARNRLAEAMRDHREQLGSRRITRTTKLIDLAAELLIELEGDDAYTDGNIEDYRREIYVSKDKRADPKTIKIENSLGNLQVWQATAGELDRHLKRLVSLGLRRKAKQHKIVLRAMMQIAVRHGAVETNPIDGVGAFTRRKKQARGKVQDQQALPAFRAQVRAWARGEAIPGTPAYTTGPARDWAVVWVIDVITGTGMRPHEVFALLLDDIDLDAPDPYLDITGTLVEQKGKGTGGWVRKPAPKTENGWRRILLPPHTIEAIREAIDYLKTSGQPNPMGLLFPSRVGTVRNPNNFGRTWRAARGETFAWITPRTFRKGAATAVDHEYDDPERAARQLGNTTAVAKGHYIDIPETVPDNRDVLERWARGE</sequence>
<evidence type="ECO:0000313" key="5">
    <source>
        <dbReference type="EMBL" id="WUV43996.1"/>
    </source>
</evidence>
<dbReference type="InterPro" id="IPR010998">
    <property type="entry name" value="Integrase_recombinase_N"/>
</dbReference>
<protein>
    <submittedName>
        <fullName evidence="5">Tyrosine-type recombinase/integrase</fullName>
    </submittedName>
</protein>
<dbReference type="EMBL" id="CP109441">
    <property type="protein sequence ID" value="WUV43996.1"/>
    <property type="molecule type" value="Genomic_DNA"/>
</dbReference>
<organism evidence="5 6">
    <name type="scientific">Nocardia vinacea</name>
    <dbReference type="NCBI Taxonomy" id="96468"/>
    <lineage>
        <taxon>Bacteria</taxon>
        <taxon>Bacillati</taxon>
        <taxon>Actinomycetota</taxon>
        <taxon>Actinomycetes</taxon>
        <taxon>Mycobacteriales</taxon>
        <taxon>Nocardiaceae</taxon>
        <taxon>Nocardia</taxon>
    </lineage>
</organism>
<accession>A0ABZ1YLX4</accession>
<keyword evidence="2" id="KW-0233">DNA recombination</keyword>
<proteinExistence type="predicted"/>
<evidence type="ECO:0000256" key="1">
    <source>
        <dbReference type="ARBA" id="ARBA00023125"/>
    </source>
</evidence>
<dbReference type="InterPro" id="IPR002104">
    <property type="entry name" value="Integrase_catalytic"/>
</dbReference>
<evidence type="ECO:0000313" key="6">
    <source>
        <dbReference type="Proteomes" id="UP001432062"/>
    </source>
</evidence>